<dbReference type="InterPro" id="IPR012337">
    <property type="entry name" value="RNaseH-like_sf"/>
</dbReference>
<protein>
    <submittedName>
        <fullName evidence="4">Uncharacterized protein</fullName>
    </submittedName>
</protein>
<accession>A0A7J6I721</accession>
<dbReference type="PANTHER" id="PTHR13620:SF80">
    <property type="entry name" value="3'-5' EXONUCLEASE DOMAIN-CONTAINING PROTEIN"/>
    <property type="match status" value="1"/>
</dbReference>
<dbReference type="EMBL" id="JAATIP010000009">
    <property type="protein sequence ID" value="KAF4394728.1"/>
    <property type="molecule type" value="Genomic_DNA"/>
</dbReference>
<dbReference type="GO" id="GO:0003676">
    <property type="term" value="F:nucleic acid binding"/>
    <property type="evidence" value="ECO:0007669"/>
    <property type="project" value="InterPro"/>
</dbReference>
<dbReference type="EMBL" id="JAATIQ010000006">
    <property type="protein sequence ID" value="KAF4402965.1"/>
    <property type="molecule type" value="Genomic_DNA"/>
</dbReference>
<evidence type="ECO:0000313" key="3">
    <source>
        <dbReference type="EMBL" id="KAF4394728.1"/>
    </source>
</evidence>
<dbReference type="GO" id="GO:0005634">
    <property type="term" value="C:nucleus"/>
    <property type="evidence" value="ECO:0007669"/>
    <property type="project" value="TreeGrafter"/>
</dbReference>
<keyword evidence="1" id="KW-0540">Nuclease</keyword>
<dbReference type="GO" id="GO:0005737">
    <property type="term" value="C:cytoplasm"/>
    <property type="evidence" value="ECO:0007669"/>
    <property type="project" value="TreeGrafter"/>
</dbReference>
<evidence type="ECO:0000313" key="4">
    <source>
        <dbReference type="EMBL" id="KAF4402965.1"/>
    </source>
</evidence>
<evidence type="ECO:0000256" key="1">
    <source>
        <dbReference type="ARBA" id="ARBA00022722"/>
    </source>
</evidence>
<dbReference type="InterPro" id="IPR036397">
    <property type="entry name" value="RNaseH_sf"/>
</dbReference>
<dbReference type="PANTHER" id="PTHR13620">
    <property type="entry name" value="3-5 EXONUCLEASE"/>
    <property type="match status" value="1"/>
</dbReference>
<evidence type="ECO:0000313" key="6">
    <source>
        <dbReference type="Proteomes" id="UP000583929"/>
    </source>
</evidence>
<dbReference type="InterPro" id="IPR051132">
    <property type="entry name" value="3-5_Exonuclease_domain"/>
</dbReference>
<dbReference type="Proteomes" id="UP000583929">
    <property type="component" value="Unassembled WGS sequence"/>
</dbReference>
<evidence type="ECO:0000256" key="2">
    <source>
        <dbReference type="ARBA" id="ARBA00022801"/>
    </source>
</evidence>
<dbReference type="InterPro" id="IPR038765">
    <property type="entry name" value="Papain-like_cys_pep_sf"/>
</dbReference>
<dbReference type="Proteomes" id="UP000525078">
    <property type="component" value="Unassembled WGS sequence"/>
</dbReference>
<keyword evidence="6" id="KW-1185">Reference proteome</keyword>
<reference evidence="5 6" key="1">
    <citation type="journal article" date="2020" name="bioRxiv">
        <title>Sequence and annotation of 42 cannabis genomes reveals extensive copy number variation in cannabinoid synthesis and pathogen resistance genes.</title>
        <authorList>
            <person name="Mckernan K.J."/>
            <person name="Helbert Y."/>
            <person name="Kane L.T."/>
            <person name="Ebling H."/>
            <person name="Zhang L."/>
            <person name="Liu B."/>
            <person name="Eaton Z."/>
            <person name="Mclaughlin S."/>
            <person name="Kingan S."/>
            <person name="Baybayan P."/>
            <person name="Concepcion G."/>
            <person name="Jordan M."/>
            <person name="Riva A."/>
            <person name="Barbazuk W."/>
            <person name="Harkins T."/>
        </authorList>
    </citation>
    <scope>NUCLEOTIDE SEQUENCE [LARGE SCALE GENOMIC DNA]</scope>
    <source>
        <strain evidence="5 6">cv. Jamaican Lion 4</strain>
        <strain evidence="4">Father</strain>
        <strain evidence="3">Mother</strain>
        <tissue evidence="4">Leaf</tissue>
    </source>
</reference>
<dbReference type="GO" id="GO:0008408">
    <property type="term" value="F:3'-5' exonuclease activity"/>
    <property type="evidence" value="ECO:0007669"/>
    <property type="project" value="TreeGrafter"/>
</dbReference>
<organism evidence="4 6">
    <name type="scientific">Cannabis sativa</name>
    <name type="common">Hemp</name>
    <name type="synonym">Marijuana</name>
    <dbReference type="NCBI Taxonomy" id="3483"/>
    <lineage>
        <taxon>Eukaryota</taxon>
        <taxon>Viridiplantae</taxon>
        <taxon>Streptophyta</taxon>
        <taxon>Embryophyta</taxon>
        <taxon>Tracheophyta</taxon>
        <taxon>Spermatophyta</taxon>
        <taxon>Magnoliopsida</taxon>
        <taxon>eudicotyledons</taxon>
        <taxon>Gunneridae</taxon>
        <taxon>Pentapetalae</taxon>
        <taxon>rosids</taxon>
        <taxon>fabids</taxon>
        <taxon>Rosales</taxon>
        <taxon>Cannabaceae</taxon>
        <taxon>Cannabis</taxon>
    </lineage>
</organism>
<name>A0A7J6I721_CANSA</name>
<comment type="caution">
    <text evidence="4">The sequence shown here is derived from an EMBL/GenBank/DDBJ whole genome shotgun (WGS) entry which is preliminary data.</text>
</comment>
<proteinExistence type="predicted"/>
<gene>
    <name evidence="3" type="ORF">F8388_015634</name>
    <name evidence="4" type="ORF">G4B88_010417</name>
</gene>
<dbReference type="Gene3D" id="3.30.420.10">
    <property type="entry name" value="Ribonuclease H-like superfamily/Ribonuclease H"/>
    <property type="match status" value="1"/>
</dbReference>
<evidence type="ECO:0000313" key="5">
    <source>
        <dbReference type="Proteomes" id="UP000525078"/>
    </source>
</evidence>
<keyword evidence="2" id="KW-0378">Hydrolase</keyword>
<dbReference type="SUPFAM" id="SSF54001">
    <property type="entry name" value="Cysteine proteinases"/>
    <property type="match status" value="1"/>
</dbReference>
<dbReference type="SUPFAM" id="SSF53098">
    <property type="entry name" value="Ribonuclease H-like"/>
    <property type="match status" value="1"/>
</dbReference>
<sequence length="260" mass="30445">MEVSIRRTFPNDMFNFVVDITTANNNNNNAENGDGRRRSFAVHTLWVDTEDYARKWVLDMQKKIRKQRPIIVALCADRSYNYADSGTMNHYKREHKDREYDLLQICIEDQCLVVKLDRRGGSGYDSFNCKALKEFLLDHRVTVVGVGLENLVERFAEDYGWEMPKIVDLRDLWAQAQAQSQAQVQQVRKNLNRFGIARLAKVVLGEEMNLVKPAKIQWWCRPYNYNNRPRFHSDEVIKYATVEAFLVFQMGTKLILEAKN</sequence>
<dbReference type="AlphaFoldDB" id="A0A7J6I721"/>